<evidence type="ECO:0000313" key="3">
    <source>
        <dbReference type="Proteomes" id="UP000002640"/>
    </source>
</evidence>
<organism evidence="2 3">
    <name type="scientific">Phytophthora sojae (strain P6497)</name>
    <name type="common">Soybean stem and root rot agent</name>
    <name type="synonym">Phytophthora megasperma f. sp. glycines</name>
    <dbReference type="NCBI Taxonomy" id="1094619"/>
    <lineage>
        <taxon>Eukaryota</taxon>
        <taxon>Sar</taxon>
        <taxon>Stramenopiles</taxon>
        <taxon>Oomycota</taxon>
        <taxon>Peronosporomycetes</taxon>
        <taxon>Peronosporales</taxon>
        <taxon>Peronosporaceae</taxon>
        <taxon>Phytophthora</taxon>
    </lineage>
</organism>
<dbReference type="InParanoid" id="G4ZWR5"/>
<dbReference type="GeneID" id="20644092"/>
<protein>
    <submittedName>
        <fullName evidence="2">Uncharacterized protein</fullName>
    </submittedName>
</protein>
<dbReference type="OMA" id="PACERSM"/>
<dbReference type="EMBL" id="JH159157">
    <property type="protein sequence ID" value="EGZ12439.1"/>
    <property type="molecule type" value="Genomic_DNA"/>
</dbReference>
<proteinExistence type="predicted"/>
<evidence type="ECO:0000313" key="2">
    <source>
        <dbReference type="EMBL" id="EGZ12439.1"/>
    </source>
</evidence>
<dbReference type="RefSeq" id="XP_009532772.1">
    <property type="nucleotide sequence ID" value="XM_009534477.1"/>
</dbReference>
<accession>G4ZWR5</accession>
<dbReference type="Proteomes" id="UP000002640">
    <property type="component" value="Unassembled WGS sequence"/>
</dbReference>
<evidence type="ECO:0000256" key="1">
    <source>
        <dbReference type="SAM" id="MobiDB-lite"/>
    </source>
</evidence>
<dbReference type="AlphaFoldDB" id="G4ZWR5"/>
<sequence>MTSPAPGDLAFVGPNHIEELSDFQYVELVEINDATATVKLAVPTEDENPSQLTLPLETFKLRAVPACERSMWPGSFVAHPIAFACTSSDGVDEWTYGVVSGYTSSEQATTLHVLLKQLDKVVMACRRRRWGIPKAIRETMSVPYVGNEVVPLIRPADLQLVRIRHQHAVDFTMAARLKRPVDLYSDTQIKPGGSKVPRPTERSTSSGQVSTQIHRPLTKRRRAERPAPSQAYSSSSSDHVDDAVYQDTRRRGVVFHPSPTDRQVHNAIVRRRHAVKEPQMLLQYAQQFQRLDFIGTPPVLGSTYHFGFGLGLSIMHLRRARTADEVATTENGVNMWDFSSKNSLPPPARATSFGDLIGALSAFYKFAKYFYNSDTRRFIAAARDFVISYADHAHPDQARTGRVVTKGLGSALRVRKQFNRNDEQLLALKESDPAWKQLSSRPITSGRPDSAPSNRSTRQQPVKTKIPADWRTVPVPTFDLTR</sequence>
<feature type="region of interest" description="Disordered" evidence="1">
    <location>
        <begin position="436"/>
        <end position="469"/>
    </location>
</feature>
<feature type="region of interest" description="Disordered" evidence="1">
    <location>
        <begin position="185"/>
        <end position="242"/>
    </location>
</feature>
<dbReference type="KEGG" id="psoj:PHYSODRAFT_317516"/>
<feature type="compositionally biased region" description="Polar residues" evidence="1">
    <location>
        <begin position="202"/>
        <end position="213"/>
    </location>
</feature>
<keyword evidence="3" id="KW-1185">Reference proteome</keyword>
<name>G4ZWR5_PHYSP</name>
<feature type="compositionally biased region" description="Polar residues" evidence="1">
    <location>
        <begin position="451"/>
        <end position="462"/>
    </location>
</feature>
<gene>
    <name evidence="2" type="ORF">PHYSODRAFT_317516</name>
</gene>
<reference evidence="2 3" key="1">
    <citation type="journal article" date="2006" name="Science">
        <title>Phytophthora genome sequences uncover evolutionary origins and mechanisms of pathogenesis.</title>
        <authorList>
            <person name="Tyler B.M."/>
            <person name="Tripathy S."/>
            <person name="Zhang X."/>
            <person name="Dehal P."/>
            <person name="Jiang R.H."/>
            <person name="Aerts A."/>
            <person name="Arredondo F.D."/>
            <person name="Baxter L."/>
            <person name="Bensasson D."/>
            <person name="Beynon J.L."/>
            <person name="Chapman J."/>
            <person name="Damasceno C.M."/>
            <person name="Dorrance A.E."/>
            <person name="Dou D."/>
            <person name="Dickerman A.W."/>
            <person name="Dubchak I.L."/>
            <person name="Garbelotto M."/>
            <person name="Gijzen M."/>
            <person name="Gordon S.G."/>
            <person name="Govers F."/>
            <person name="Grunwald N.J."/>
            <person name="Huang W."/>
            <person name="Ivors K.L."/>
            <person name="Jones R.W."/>
            <person name="Kamoun S."/>
            <person name="Krampis K."/>
            <person name="Lamour K.H."/>
            <person name="Lee M.K."/>
            <person name="McDonald W.H."/>
            <person name="Medina M."/>
            <person name="Meijer H.J."/>
            <person name="Nordberg E.K."/>
            <person name="Maclean D.J."/>
            <person name="Ospina-Giraldo M.D."/>
            <person name="Morris P.F."/>
            <person name="Phuntumart V."/>
            <person name="Putnam N.H."/>
            <person name="Rash S."/>
            <person name="Rose J.K."/>
            <person name="Sakihama Y."/>
            <person name="Salamov A.A."/>
            <person name="Savidor A."/>
            <person name="Scheuring C.F."/>
            <person name="Smith B.M."/>
            <person name="Sobral B.W."/>
            <person name="Terry A."/>
            <person name="Torto-Alalibo T.A."/>
            <person name="Win J."/>
            <person name="Xu Z."/>
            <person name="Zhang H."/>
            <person name="Grigoriev I.V."/>
            <person name="Rokhsar D.S."/>
            <person name="Boore J.L."/>
        </authorList>
    </citation>
    <scope>NUCLEOTIDE SEQUENCE [LARGE SCALE GENOMIC DNA]</scope>
    <source>
        <strain evidence="2 3">P6497</strain>
    </source>
</reference>